<proteinExistence type="predicted"/>
<protein>
    <submittedName>
        <fullName evidence="3">Uncharacterized protein</fullName>
    </submittedName>
</protein>
<dbReference type="AlphaFoldDB" id="A0AAD9NNB6"/>
<organism evidence="3 4">
    <name type="scientific">Ridgeia piscesae</name>
    <name type="common">Tubeworm</name>
    <dbReference type="NCBI Taxonomy" id="27915"/>
    <lineage>
        <taxon>Eukaryota</taxon>
        <taxon>Metazoa</taxon>
        <taxon>Spiralia</taxon>
        <taxon>Lophotrochozoa</taxon>
        <taxon>Annelida</taxon>
        <taxon>Polychaeta</taxon>
        <taxon>Sedentaria</taxon>
        <taxon>Canalipalpata</taxon>
        <taxon>Sabellida</taxon>
        <taxon>Siboglinidae</taxon>
        <taxon>Ridgeia</taxon>
    </lineage>
</organism>
<gene>
    <name evidence="3" type="ORF">NP493_876g00024</name>
</gene>
<evidence type="ECO:0000313" key="3">
    <source>
        <dbReference type="EMBL" id="KAK2173424.1"/>
    </source>
</evidence>
<evidence type="ECO:0000256" key="2">
    <source>
        <dbReference type="SAM" id="MobiDB-lite"/>
    </source>
</evidence>
<feature type="coiled-coil region" evidence="1">
    <location>
        <begin position="43"/>
        <end position="77"/>
    </location>
</feature>
<evidence type="ECO:0000313" key="4">
    <source>
        <dbReference type="Proteomes" id="UP001209878"/>
    </source>
</evidence>
<dbReference type="EMBL" id="JAODUO010000876">
    <property type="protein sequence ID" value="KAK2173424.1"/>
    <property type="molecule type" value="Genomic_DNA"/>
</dbReference>
<name>A0AAD9NNB6_RIDPI</name>
<reference evidence="3" key="1">
    <citation type="journal article" date="2023" name="Mol. Biol. Evol.">
        <title>Third-Generation Sequencing Reveals the Adaptive Role of the Epigenome in Three Deep-Sea Polychaetes.</title>
        <authorList>
            <person name="Perez M."/>
            <person name="Aroh O."/>
            <person name="Sun Y."/>
            <person name="Lan Y."/>
            <person name="Juniper S.K."/>
            <person name="Young C.R."/>
            <person name="Angers B."/>
            <person name="Qian P.Y."/>
        </authorList>
    </citation>
    <scope>NUCLEOTIDE SEQUENCE</scope>
    <source>
        <strain evidence="3">R07B-5</strain>
    </source>
</reference>
<keyword evidence="4" id="KW-1185">Reference proteome</keyword>
<keyword evidence="1" id="KW-0175">Coiled coil</keyword>
<sequence length="145" mass="16993">MTKGDLFARIPLEFPDDLGGVVWRIPLEFHDDPRVTCRFDSELRKVSEHLREEKQQRDKLQREKDELAASKYSLEQELKRNWIDPERELLELSSHGNKDDKEDRVVMTGQSSDGRTEKVMTCIVEKDGRTEKGMQYRVVMAGQKQ</sequence>
<dbReference type="Proteomes" id="UP001209878">
    <property type="component" value="Unassembled WGS sequence"/>
</dbReference>
<evidence type="ECO:0000256" key="1">
    <source>
        <dbReference type="SAM" id="Coils"/>
    </source>
</evidence>
<accession>A0AAD9NNB6</accession>
<feature type="compositionally biased region" description="Basic and acidic residues" evidence="2">
    <location>
        <begin position="93"/>
        <end position="105"/>
    </location>
</feature>
<comment type="caution">
    <text evidence="3">The sequence shown here is derived from an EMBL/GenBank/DDBJ whole genome shotgun (WGS) entry which is preliminary data.</text>
</comment>
<feature type="region of interest" description="Disordered" evidence="2">
    <location>
        <begin position="93"/>
        <end position="113"/>
    </location>
</feature>